<reference evidence="1 2" key="1">
    <citation type="journal article" date="2010" name="Nature">
        <title>Genome sequencing and analysis of the model grass Brachypodium distachyon.</title>
        <authorList>
            <consortium name="International Brachypodium Initiative"/>
        </authorList>
    </citation>
    <scope>NUCLEOTIDE SEQUENCE [LARGE SCALE GENOMIC DNA]</scope>
    <source>
        <strain evidence="1 2">Bd21</strain>
    </source>
</reference>
<sequence>MAMLRSAIGLALRQSAPASRLISNAARRSNPASNVTTTRTFFTDRVHGLKYEKFTWDSMQALFASIAFVGGMMFYHTSHKANNSSGAGEQPCLRKKLV</sequence>
<organism evidence="1">
    <name type="scientific">Brachypodium distachyon</name>
    <name type="common">Purple false brome</name>
    <name type="synonym">Trachynia distachya</name>
    <dbReference type="NCBI Taxonomy" id="15368"/>
    <lineage>
        <taxon>Eukaryota</taxon>
        <taxon>Viridiplantae</taxon>
        <taxon>Streptophyta</taxon>
        <taxon>Embryophyta</taxon>
        <taxon>Tracheophyta</taxon>
        <taxon>Spermatophyta</taxon>
        <taxon>Magnoliopsida</taxon>
        <taxon>Liliopsida</taxon>
        <taxon>Poales</taxon>
        <taxon>Poaceae</taxon>
        <taxon>BOP clade</taxon>
        <taxon>Pooideae</taxon>
        <taxon>Stipodae</taxon>
        <taxon>Brachypodieae</taxon>
        <taxon>Brachypodium</taxon>
    </lineage>
</organism>
<evidence type="ECO:0000313" key="2">
    <source>
        <dbReference type="EnsemblPlants" id="KQJ81811"/>
    </source>
</evidence>
<dbReference type="HOGENOM" id="CLU_2336532_0_0_1"/>
<keyword evidence="3" id="KW-1185">Reference proteome</keyword>
<dbReference type="EMBL" id="CM000884">
    <property type="protein sequence ID" value="KQJ81811.1"/>
    <property type="molecule type" value="Genomic_DNA"/>
</dbReference>
<dbReference type="OrthoDB" id="683293at2759"/>
<accession>I1IW71</accession>
<name>I1IW71_BRADI</name>
<evidence type="ECO:0000313" key="3">
    <source>
        <dbReference type="Proteomes" id="UP000008810"/>
    </source>
</evidence>
<dbReference type="Proteomes" id="UP000008810">
    <property type="component" value="Chromosome 5"/>
</dbReference>
<dbReference type="Gramene" id="KQJ81811">
    <property type="protein sequence ID" value="KQJ81811"/>
    <property type="gene ID" value="BRADI_5g03240v3"/>
</dbReference>
<proteinExistence type="predicted"/>
<protein>
    <submittedName>
        <fullName evidence="1 2">Uncharacterized protein</fullName>
    </submittedName>
</protein>
<evidence type="ECO:0000313" key="1">
    <source>
        <dbReference type="EMBL" id="KQJ81811.1"/>
    </source>
</evidence>
<dbReference type="InParanoid" id="I1IW71"/>
<dbReference type="EnsemblPlants" id="KQJ81811">
    <property type="protein sequence ID" value="KQJ81811"/>
    <property type="gene ID" value="BRADI_5g03240v3"/>
</dbReference>
<reference evidence="1" key="2">
    <citation type="submission" date="2017-06" db="EMBL/GenBank/DDBJ databases">
        <title>WGS assembly of Brachypodium distachyon.</title>
        <authorList>
            <consortium name="The International Brachypodium Initiative"/>
            <person name="Lucas S."/>
            <person name="Harmon-Smith M."/>
            <person name="Lail K."/>
            <person name="Tice H."/>
            <person name="Grimwood J."/>
            <person name="Bruce D."/>
            <person name="Barry K."/>
            <person name="Shu S."/>
            <person name="Lindquist E."/>
            <person name="Wang M."/>
            <person name="Pitluck S."/>
            <person name="Vogel J.P."/>
            <person name="Garvin D.F."/>
            <person name="Mockler T.C."/>
            <person name="Schmutz J."/>
            <person name="Rokhsar D."/>
            <person name="Bevan M.W."/>
        </authorList>
    </citation>
    <scope>NUCLEOTIDE SEQUENCE</scope>
    <source>
        <strain evidence="1">Bd21</strain>
    </source>
</reference>
<reference evidence="2" key="3">
    <citation type="submission" date="2018-08" db="UniProtKB">
        <authorList>
            <consortium name="EnsemblPlants"/>
        </authorList>
    </citation>
    <scope>IDENTIFICATION</scope>
    <source>
        <strain evidence="2">cv. Bd21</strain>
    </source>
</reference>
<gene>
    <name evidence="1" type="ORF">BRADI_5g03240v3</name>
</gene>
<dbReference type="AlphaFoldDB" id="I1IW71"/>